<proteinExistence type="predicted"/>
<organism evidence="2 3">
    <name type="scientific">Porites evermanni</name>
    <dbReference type="NCBI Taxonomy" id="104178"/>
    <lineage>
        <taxon>Eukaryota</taxon>
        <taxon>Metazoa</taxon>
        <taxon>Cnidaria</taxon>
        <taxon>Anthozoa</taxon>
        <taxon>Hexacorallia</taxon>
        <taxon>Scleractinia</taxon>
        <taxon>Fungiina</taxon>
        <taxon>Poritidae</taxon>
        <taxon>Porites</taxon>
    </lineage>
</organism>
<evidence type="ECO:0008006" key="4">
    <source>
        <dbReference type="Google" id="ProtNLM"/>
    </source>
</evidence>
<keyword evidence="3" id="KW-1185">Reference proteome</keyword>
<sequence>MADKGAILLCRSLFSSRLSALNAKSLRYLTRYLSSRVPVLREEEARISFTTDGCGIEELEKVQDLVSGNLEIRENFVSEEEEDLLLKEVEPYLKRQKYQYDHWDDAIHGYRETEKSRWSQECLSIFQRIRDVAFNPELKLLPHVHVLDLAKTGHIKPHVDSVKFCGDVISGISLLSPSVMRFKHEKFSNVKVDALLQPRSLYIIRDAVRYQFTHEILSEDESVWKGQVVPRDRRVSLILRCQPSCHEG</sequence>
<dbReference type="InterPro" id="IPR037151">
    <property type="entry name" value="AlkB-like_sf"/>
</dbReference>
<evidence type="ECO:0000313" key="2">
    <source>
        <dbReference type="EMBL" id="CAH3030791.1"/>
    </source>
</evidence>
<dbReference type="Proteomes" id="UP001159427">
    <property type="component" value="Unassembled WGS sequence"/>
</dbReference>
<dbReference type="EMBL" id="CALNXI010000656">
    <property type="protein sequence ID" value="CAH3030791.1"/>
    <property type="molecule type" value="Genomic_DNA"/>
</dbReference>
<comment type="caution">
    <text evidence="2">The sequence shown here is derived from an EMBL/GenBank/DDBJ whole genome shotgun (WGS) entry which is preliminary data.</text>
</comment>
<dbReference type="PANTHER" id="PTHR21052">
    <property type="entry name" value="SPERMATOGENESIS ASSOCIATED 11-RELATED"/>
    <property type="match status" value="1"/>
</dbReference>
<accession>A0ABN8MRJ5</accession>
<dbReference type="SUPFAM" id="SSF51197">
    <property type="entry name" value="Clavaminate synthase-like"/>
    <property type="match status" value="1"/>
</dbReference>
<dbReference type="Gene3D" id="2.60.120.590">
    <property type="entry name" value="Alpha-ketoglutarate-dependent dioxygenase AlkB-like"/>
    <property type="match status" value="1"/>
</dbReference>
<gene>
    <name evidence="2" type="ORF">PEVE_00038523</name>
</gene>
<comment type="cofactor">
    <cofactor evidence="1">
        <name>Fe(2+)</name>
        <dbReference type="ChEBI" id="CHEBI:29033"/>
    </cofactor>
</comment>
<name>A0ABN8MRJ5_9CNID</name>
<dbReference type="PANTHER" id="PTHR21052:SF0">
    <property type="entry name" value="ALPHA-KETOGLUTARATE-DEPENDENT DIOXYGENASE ALKB HOMOLOG 7, MITOCHONDRIAL"/>
    <property type="match status" value="1"/>
</dbReference>
<protein>
    <recommendedName>
        <fullName evidence="4">Alpha-ketoglutarate-dependent dioxygenase alkB homolog 7, mitochondrial</fullName>
    </recommendedName>
</protein>
<evidence type="ECO:0000313" key="3">
    <source>
        <dbReference type="Proteomes" id="UP001159427"/>
    </source>
</evidence>
<evidence type="ECO:0000256" key="1">
    <source>
        <dbReference type="ARBA" id="ARBA00001954"/>
    </source>
</evidence>
<dbReference type="InterPro" id="IPR032870">
    <property type="entry name" value="ALKBH7-like"/>
</dbReference>
<reference evidence="2 3" key="1">
    <citation type="submission" date="2022-05" db="EMBL/GenBank/DDBJ databases">
        <authorList>
            <consortium name="Genoscope - CEA"/>
            <person name="William W."/>
        </authorList>
    </citation>
    <scope>NUCLEOTIDE SEQUENCE [LARGE SCALE GENOMIC DNA]</scope>
</reference>